<dbReference type="Proteomes" id="UP000297295">
    <property type="component" value="Unassembled WGS sequence"/>
</dbReference>
<sequence length="263" mass="29800">MSEKNGIEMSIDDMSVLHRAGSISYGLIGSESAVDNFIIEVGRANLSGFNYFHKKFGMPYEFLLKRSVSSGHALFAATDDRDRLLGFARFEKIADDVERVHKGKKSVVRHSVYLLRSIEVHPSFRHIGIGRLLFAIAVECLRSNIITMPDNADAARFFKEKLMFEKVSGNDCTVSSRYKNYLLLSYPKARVLLKIIAGNYPRMVMPELIDSYESLMFMSNMGKAISKKDIIRFETLLMNSSHLLDGNLLNEMNLFLKSFVSNS</sequence>
<keyword evidence="3" id="KW-1185">Reference proteome</keyword>
<dbReference type="SUPFAM" id="SSF55729">
    <property type="entry name" value="Acyl-CoA N-acyltransferases (Nat)"/>
    <property type="match status" value="1"/>
</dbReference>
<dbReference type="CDD" id="cd04301">
    <property type="entry name" value="NAT_SF"/>
    <property type="match status" value="1"/>
</dbReference>
<evidence type="ECO:0000313" key="2">
    <source>
        <dbReference type="EMBL" id="TGC07462.1"/>
    </source>
</evidence>
<dbReference type="Pfam" id="PF00583">
    <property type="entry name" value="Acetyltransf_1"/>
    <property type="match status" value="1"/>
</dbReference>
<evidence type="ECO:0000259" key="1">
    <source>
        <dbReference type="PROSITE" id="PS51186"/>
    </source>
</evidence>
<protein>
    <recommendedName>
        <fullName evidence="1">N-acetyltransferase domain-containing protein</fullName>
    </recommendedName>
</protein>
<reference evidence="2 3" key="1">
    <citation type="submission" date="2017-11" db="EMBL/GenBank/DDBJ databases">
        <title>Isolation and Characterization of Methanogenic Archaea from Saline Meromictic Lake at Siberia.</title>
        <authorList>
            <person name="Shen Y."/>
            <person name="Huang H.-H."/>
            <person name="Lai M.-C."/>
            <person name="Chen S.-C."/>
        </authorList>
    </citation>
    <scope>NUCLEOTIDE SEQUENCE [LARGE SCALE GENOMIC DNA]</scope>
    <source>
        <strain evidence="2 3">SY-01</strain>
    </source>
</reference>
<feature type="domain" description="N-acetyltransferase" evidence="1">
    <location>
        <begin position="36"/>
        <end position="193"/>
    </location>
</feature>
<organism evidence="2 3">
    <name type="scientific">Methanolobus halotolerans</name>
    <dbReference type="NCBI Taxonomy" id="2052935"/>
    <lineage>
        <taxon>Archaea</taxon>
        <taxon>Methanobacteriati</taxon>
        <taxon>Methanobacteriota</taxon>
        <taxon>Stenosarchaea group</taxon>
        <taxon>Methanomicrobia</taxon>
        <taxon>Methanosarcinales</taxon>
        <taxon>Methanosarcinaceae</taxon>
        <taxon>Methanolobus</taxon>
    </lineage>
</organism>
<proteinExistence type="predicted"/>
<accession>A0A4E0Q7Z7</accession>
<dbReference type="EMBL" id="PGGK01000015">
    <property type="protein sequence ID" value="TGC07462.1"/>
    <property type="molecule type" value="Genomic_DNA"/>
</dbReference>
<comment type="caution">
    <text evidence="2">The sequence shown here is derived from an EMBL/GenBank/DDBJ whole genome shotgun (WGS) entry which is preliminary data.</text>
</comment>
<dbReference type="OrthoDB" id="124406at2157"/>
<dbReference type="Gene3D" id="3.40.630.30">
    <property type="match status" value="1"/>
</dbReference>
<dbReference type="AlphaFoldDB" id="A0A4E0Q7Z7"/>
<dbReference type="InterPro" id="IPR000182">
    <property type="entry name" value="GNAT_dom"/>
</dbReference>
<dbReference type="RefSeq" id="WP_135390399.1">
    <property type="nucleotide sequence ID" value="NZ_PGGK01000015.1"/>
</dbReference>
<dbReference type="PROSITE" id="PS51186">
    <property type="entry name" value="GNAT"/>
    <property type="match status" value="1"/>
</dbReference>
<dbReference type="InterPro" id="IPR016181">
    <property type="entry name" value="Acyl_CoA_acyltransferase"/>
</dbReference>
<dbReference type="GO" id="GO:0016747">
    <property type="term" value="F:acyltransferase activity, transferring groups other than amino-acyl groups"/>
    <property type="evidence" value="ECO:0007669"/>
    <property type="project" value="InterPro"/>
</dbReference>
<gene>
    <name evidence="2" type="ORF">CUN85_11240</name>
</gene>
<evidence type="ECO:0000313" key="3">
    <source>
        <dbReference type="Proteomes" id="UP000297295"/>
    </source>
</evidence>
<name>A0A4E0Q7Z7_9EURY</name>